<comment type="similarity">
    <text evidence="5">Belongs to the TIM14 family.</text>
</comment>
<feature type="region of interest" description="Disordered" evidence="6">
    <location>
        <begin position="352"/>
        <end position="377"/>
    </location>
</feature>
<dbReference type="SUPFAM" id="SSF46565">
    <property type="entry name" value="Chaperone J-domain"/>
    <property type="match status" value="1"/>
</dbReference>
<dbReference type="CDD" id="cd06257">
    <property type="entry name" value="DnaJ"/>
    <property type="match status" value="1"/>
</dbReference>
<keyword evidence="2 7" id="KW-0812">Transmembrane</keyword>
<evidence type="ECO:0000256" key="3">
    <source>
        <dbReference type="ARBA" id="ARBA00022989"/>
    </source>
</evidence>
<dbReference type="Proteomes" id="UP000773614">
    <property type="component" value="Unassembled WGS sequence"/>
</dbReference>
<evidence type="ECO:0000313" key="10">
    <source>
        <dbReference type="Proteomes" id="UP000773614"/>
    </source>
</evidence>
<protein>
    <recommendedName>
        <fullName evidence="8">J domain-containing protein</fullName>
    </recommendedName>
</protein>
<feature type="compositionally biased region" description="Basic and acidic residues" evidence="6">
    <location>
        <begin position="17"/>
        <end position="32"/>
    </location>
</feature>
<proteinExistence type="inferred from homology"/>
<name>A0A964WSA7_9HYPH</name>
<dbReference type="PROSITE" id="PS50076">
    <property type="entry name" value="DNAJ_2"/>
    <property type="match status" value="1"/>
</dbReference>
<evidence type="ECO:0000259" key="8">
    <source>
        <dbReference type="PROSITE" id="PS50076"/>
    </source>
</evidence>
<evidence type="ECO:0000256" key="4">
    <source>
        <dbReference type="ARBA" id="ARBA00023136"/>
    </source>
</evidence>
<dbReference type="OrthoDB" id="9811070at2"/>
<dbReference type="SMART" id="SM00271">
    <property type="entry name" value="DnaJ"/>
    <property type="match status" value="1"/>
</dbReference>
<accession>A0A964WSA7</accession>
<feature type="region of interest" description="Disordered" evidence="6">
    <location>
        <begin position="1"/>
        <end position="118"/>
    </location>
</feature>
<feature type="domain" description="J" evidence="8">
    <location>
        <begin position="324"/>
        <end position="377"/>
    </location>
</feature>
<feature type="transmembrane region" description="Helical" evidence="7">
    <location>
        <begin position="148"/>
        <end position="170"/>
    </location>
</feature>
<evidence type="ECO:0000256" key="1">
    <source>
        <dbReference type="ARBA" id="ARBA00004167"/>
    </source>
</evidence>
<evidence type="ECO:0000256" key="5">
    <source>
        <dbReference type="ARBA" id="ARBA00038105"/>
    </source>
</evidence>
<feature type="transmembrane region" description="Helical" evidence="7">
    <location>
        <begin position="190"/>
        <end position="216"/>
    </location>
</feature>
<dbReference type="EMBL" id="SPKJ01000005">
    <property type="protein sequence ID" value="MYZ46656.1"/>
    <property type="molecule type" value="Genomic_DNA"/>
</dbReference>
<gene>
    <name evidence="9" type="ORF">E4O86_02845</name>
</gene>
<dbReference type="Gene3D" id="1.10.287.110">
    <property type="entry name" value="DnaJ domain"/>
    <property type="match status" value="1"/>
</dbReference>
<feature type="compositionally biased region" description="Basic residues" evidence="6">
    <location>
        <begin position="100"/>
        <end position="118"/>
    </location>
</feature>
<organism evidence="9 10">
    <name type="scientific">Propylenella binzhouense</name>
    <dbReference type="NCBI Taxonomy" id="2555902"/>
    <lineage>
        <taxon>Bacteria</taxon>
        <taxon>Pseudomonadati</taxon>
        <taxon>Pseudomonadota</taxon>
        <taxon>Alphaproteobacteria</taxon>
        <taxon>Hyphomicrobiales</taxon>
        <taxon>Propylenellaceae</taxon>
        <taxon>Propylenella</taxon>
    </lineage>
</organism>
<evidence type="ECO:0000256" key="7">
    <source>
        <dbReference type="SAM" id="Phobius"/>
    </source>
</evidence>
<keyword evidence="4 7" id="KW-0472">Membrane</keyword>
<reference evidence="9" key="1">
    <citation type="submission" date="2019-03" db="EMBL/GenBank/DDBJ databases">
        <title>Afifella sp. nov., isolated from activated sludge.</title>
        <authorList>
            <person name="Li Q."/>
            <person name="Liu Y."/>
        </authorList>
    </citation>
    <scope>NUCLEOTIDE SEQUENCE</scope>
    <source>
        <strain evidence="9">L72</strain>
    </source>
</reference>
<comment type="caution">
    <text evidence="9">The sequence shown here is derived from an EMBL/GenBank/DDBJ whole genome shotgun (WGS) entry which is preliminary data.</text>
</comment>
<comment type="subcellular location">
    <subcellularLocation>
        <location evidence="1">Membrane</location>
        <topology evidence="1">Single-pass membrane protein</topology>
    </subcellularLocation>
</comment>
<dbReference type="GO" id="GO:0016020">
    <property type="term" value="C:membrane"/>
    <property type="evidence" value="ECO:0007669"/>
    <property type="project" value="UniProtKB-SubCell"/>
</dbReference>
<dbReference type="InterPro" id="IPR036869">
    <property type="entry name" value="J_dom_sf"/>
</dbReference>
<feature type="compositionally biased region" description="Basic residues" evidence="6">
    <location>
        <begin position="65"/>
        <end position="89"/>
    </location>
</feature>
<keyword evidence="10" id="KW-1185">Reference proteome</keyword>
<dbReference type="PANTHER" id="PTHR12763">
    <property type="match status" value="1"/>
</dbReference>
<evidence type="ECO:0000256" key="6">
    <source>
        <dbReference type="SAM" id="MobiDB-lite"/>
    </source>
</evidence>
<evidence type="ECO:0000256" key="2">
    <source>
        <dbReference type="ARBA" id="ARBA00022692"/>
    </source>
</evidence>
<feature type="compositionally biased region" description="Basic residues" evidence="6">
    <location>
        <begin position="46"/>
        <end position="58"/>
    </location>
</feature>
<dbReference type="Pfam" id="PF00226">
    <property type="entry name" value="DnaJ"/>
    <property type="match status" value="1"/>
</dbReference>
<dbReference type="InterPro" id="IPR001623">
    <property type="entry name" value="DnaJ_domain"/>
</dbReference>
<dbReference type="PANTHER" id="PTHR12763:SF28">
    <property type="entry name" value="GEO10507P1-RELATED"/>
    <property type="match status" value="1"/>
</dbReference>
<evidence type="ECO:0000313" key="9">
    <source>
        <dbReference type="EMBL" id="MYZ46656.1"/>
    </source>
</evidence>
<feature type="compositionally biased region" description="Basic and acidic residues" evidence="6">
    <location>
        <begin position="366"/>
        <end position="377"/>
    </location>
</feature>
<sequence>MPGLVLGRGYACPARSDGADRLPRRPHSDRQGPRPCPARGGEAARRGARLCRRRHRGGCRPPRGVGRRTRAPRRARLHVPGRARSRGRARLQGDRETHQRRAYALRRGRRRPARGPSCRRRHLCGRRTAGSAFVARGGRAPPARAPEVIRYLLIALVAAGLLALAVRHFLAANPADLARQLRRLAGLGLVAGALGLVVLRQPALALPVGMAGLALLRRRGWSGGTTPGGRSGVKSARLDMTLDHDSGEMDGTVLAGRYEGRRLSELTLDELLAFAGELAGDPQSLRLLEAYLDRAHPAWREHVEADEAAGARAPPGTGEMSAHEAHQVLGLEPGAGEAEIRDAHRRLMKQVHPDRGGSAALAAKVNEAKDRLLREHR</sequence>
<keyword evidence="3 7" id="KW-1133">Transmembrane helix</keyword>
<dbReference type="AlphaFoldDB" id="A0A964WSA7"/>